<dbReference type="PANTHER" id="PTHR33303">
    <property type="entry name" value="CYTOPLASMIC PROTEIN-RELATED"/>
    <property type="match status" value="1"/>
</dbReference>
<dbReference type="Pfam" id="PF13380">
    <property type="entry name" value="CoA_binding_2"/>
    <property type="match status" value="1"/>
</dbReference>
<accession>A0A6N6N7L2</accession>
<dbReference type="Gene3D" id="3.40.50.720">
    <property type="entry name" value="NAD(P)-binding Rossmann-like Domain"/>
    <property type="match status" value="1"/>
</dbReference>
<dbReference type="EMBL" id="WAIE01000001">
    <property type="protein sequence ID" value="KAB1443668.1"/>
    <property type="molecule type" value="Genomic_DNA"/>
</dbReference>
<dbReference type="Proteomes" id="UP000438699">
    <property type="component" value="Unassembled WGS sequence"/>
</dbReference>
<organism evidence="2 3">
    <name type="scientific">Pseudodesulfovibrio senegalensis</name>
    <dbReference type="NCBI Taxonomy" id="1721087"/>
    <lineage>
        <taxon>Bacteria</taxon>
        <taxon>Pseudomonadati</taxon>
        <taxon>Thermodesulfobacteriota</taxon>
        <taxon>Desulfovibrionia</taxon>
        <taxon>Desulfovibrionales</taxon>
        <taxon>Desulfovibrionaceae</taxon>
    </lineage>
</organism>
<name>A0A6N6N7L2_9BACT</name>
<evidence type="ECO:0000259" key="1">
    <source>
        <dbReference type="SMART" id="SM00881"/>
    </source>
</evidence>
<dbReference type="InterPro" id="IPR036291">
    <property type="entry name" value="NAD(P)-bd_dom_sf"/>
</dbReference>
<protein>
    <submittedName>
        <fullName evidence="2">CoA-binding protein</fullName>
    </submittedName>
</protein>
<dbReference type="RefSeq" id="WP_151150041.1">
    <property type="nucleotide sequence ID" value="NZ_WAIE01000001.1"/>
</dbReference>
<evidence type="ECO:0000313" key="2">
    <source>
        <dbReference type="EMBL" id="KAB1443668.1"/>
    </source>
</evidence>
<comment type="caution">
    <text evidence="2">The sequence shown here is derived from an EMBL/GenBank/DDBJ whole genome shotgun (WGS) entry which is preliminary data.</text>
</comment>
<evidence type="ECO:0000313" key="3">
    <source>
        <dbReference type="Proteomes" id="UP000438699"/>
    </source>
</evidence>
<keyword evidence="3" id="KW-1185">Reference proteome</keyword>
<feature type="domain" description="CoA-binding" evidence="1">
    <location>
        <begin position="11"/>
        <end position="106"/>
    </location>
</feature>
<dbReference type="PANTHER" id="PTHR33303:SF2">
    <property type="entry name" value="COA-BINDING DOMAIN-CONTAINING PROTEIN"/>
    <property type="match status" value="1"/>
</dbReference>
<sequence length="139" mass="15460">MKNKDKELAALLDEVKTIAIVGASDKPGRPVDGVGRALIERGFTVIPVHPKRQDVWGLTTYASLKDVPVAIDCVDLFRASQWCPGHAREVLELDTLPKMFWMQSGITSPEAREILQDKDIAVYEDRCLMVEVSLLGVKK</sequence>
<gene>
    <name evidence="2" type="ORF">F8A88_05360</name>
</gene>
<dbReference type="InterPro" id="IPR003781">
    <property type="entry name" value="CoA-bd"/>
</dbReference>
<dbReference type="SMART" id="SM00881">
    <property type="entry name" value="CoA_binding"/>
    <property type="match status" value="1"/>
</dbReference>
<dbReference type="OrthoDB" id="9804695at2"/>
<dbReference type="SUPFAM" id="SSF51735">
    <property type="entry name" value="NAD(P)-binding Rossmann-fold domains"/>
    <property type="match status" value="1"/>
</dbReference>
<dbReference type="AlphaFoldDB" id="A0A6N6N7L2"/>
<proteinExistence type="predicted"/>
<reference evidence="2 3" key="1">
    <citation type="journal article" date="2017" name="Int. J. Syst. Evol. Microbiol.">
        <title>Desulfovibrio senegalensis sp. nov., a mesophilic sulfate reducer isolated from marine sediment.</title>
        <authorList>
            <person name="Thioye A."/>
            <person name="Gam Z.B.A."/>
            <person name="Mbengue M."/>
            <person name="Cayol J.L."/>
            <person name="Joseph-Bartoli M."/>
            <person name="Toure-Kane C."/>
            <person name="Labat M."/>
        </authorList>
    </citation>
    <scope>NUCLEOTIDE SEQUENCE [LARGE SCALE GENOMIC DNA]</scope>
    <source>
        <strain evidence="2 3">DSM 101509</strain>
    </source>
</reference>